<dbReference type="AlphaFoldDB" id="H8GL68"/>
<name>H8GL68_METAL</name>
<accession>H8GL68</accession>
<dbReference type="EMBL" id="CM001475">
    <property type="protein sequence ID" value="EIC28067.1"/>
    <property type="molecule type" value="Genomic_DNA"/>
</dbReference>
<protein>
    <recommendedName>
        <fullName evidence="3">Lipoprotein</fullName>
    </recommendedName>
</protein>
<keyword evidence="2" id="KW-1185">Reference proteome</keyword>
<sequence length="103" mass="11199">MSKKMNLLYLSIGVLLTGCTSQLLSNERIASETAGIIGVSPQEVTVENRRTEMTNTYYIAKTKDGSRELSCVINGGNIVTFGLVNAPRCAKKGEPINASIFHY</sequence>
<organism evidence="1 2">
    <name type="scientific">Methylomicrobium album BG8</name>
    <dbReference type="NCBI Taxonomy" id="686340"/>
    <lineage>
        <taxon>Bacteria</taxon>
        <taxon>Pseudomonadati</taxon>
        <taxon>Pseudomonadota</taxon>
        <taxon>Gammaproteobacteria</taxon>
        <taxon>Methylococcales</taxon>
        <taxon>Methylococcaceae</taxon>
        <taxon>Methylomicrobium</taxon>
    </lineage>
</organism>
<dbReference type="PROSITE" id="PS51257">
    <property type="entry name" value="PROKAR_LIPOPROTEIN"/>
    <property type="match status" value="1"/>
</dbReference>
<evidence type="ECO:0000313" key="1">
    <source>
        <dbReference type="EMBL" id="EIC28067.1"/>
    </source>
</evidence>
<evidence type="ECO:0000313" key="2">
    <source>
        <dbReference type="Proteomes" id="UP000005090"/>
    </source>
</evidence>
<dbReference type="HOGENOM" id="CLU_2303597_0_0_6"/>
<gene>
    <name evidence="1" type="ORF">Metal_0201</name>
</gene>
<dbReference type="Proteomes" id="UP000005090">
    <property type="component" value="Chromosome"/>
</dbReference>
<reference evidence="1 2" key="1">
    <citation type="journal article" date="2013" name="Genome Announc.">
        <title>Genome Sequence of the Obligate Gammaproteobacterial Methanotroph Methylomicrobium album Strain BG8.</title>
        <authorList>
            <person name="Kits K.D."/>
            <person name="Kalyuzhnaya M.G."/>
            <person name="Klotz M.G."/>
            <person name="Jetten M.S."/>
            <person name="Op den Camp H.J."/>
            <person name="Vuilleumier S."/>
            <person name="Bringel F."/>
            <person name="Dispirito A.A."/>
            <person name="Murrell J.C."/>
            <person name="Bruce D."/>
            <person name="Cheng J.F."/>
            <person name="Copeland A."/>
            <person name="Goodwin L."/>
            <person name="Hauser L."/>
            <person name="Lajus A."/>
            <person name="Land M.L."/>
            <person name="Lapidus A."/>
            <person name="Lucas S."/>
            <person name="Medigue C."/>
            <person name="Pitluck S."/>
            <person name="Woyke T."/>
            <person name="Zeytun A."/>
            <person name="Stein L.Y."/>
        </authorList>
    </citation>
    <scope>NUCLEOTIDE SEQUENCE [LARGE SCALE GENOMIC DNA]</scope>
    <source>
        <strain evidence="1 2">BG8</strain>
    </source>
</reference>
<proteinExistence type="predicted"/>
<dbReference type="RefSeq" id="WP_005368742.1">
    <property type="nucleotide sequence ID" value="NZ_CM001475.1"/>
</dbReference>
<evidence type="ECO:0008006" key="3">
    <source>
        <dbReference type="Google" id="ProtNLM"/>
    </source>
</evidence>